<dbReference type="GO" id="GO:0005829">
    <property type="term" value="C:cytosol"/>
    <property type="evidence" value="ECO:0007669"/>
    <property type="project" value="TreeGrafter"/>
</dbReference>
<dbReference type="SUPFAM" id="SSF52317">
    <property type="entry name" value="Class I glutamine amidotransferase-like"/>
    <property type="match status" value="1"/>
</dbReference>
<keyword evidence="2" id="KW-1185">Reference proteome</keyword>
<dbReference type="AlphaFoldDB" id="A0A161HGX8"/>
<dbReference type="InterPro" id="IPR044992">
    <property type="entry name" value="ChyE-like"/>
</dbReference>
<evidence type="ECO:0000313" key="1">
    <source>
        <dbReference type="EMBL" id="ANB11157.1"/>
    </source>
</evidence>
<dbReference type="KEGG" id="slb:AWJ20_3958"/>
<dbReference type="GO" id="GO:0005634">
    <property type="term" value="C:nucleus"/>
    <property type="evidence" value="ECO:0007669"/>
    <property type="project" value="TreeGrafter"/>
</dbReference>
<dbReference type="PANTHER" id="PTHR42695">
    <property type="entry name" value="GLUTAMINE AMIDOTRANSFERASE YLR126C-RELATED"/>
    <property type="match status" value="1"/>
</dbReference>
<reference evidence="1 2" key="1">
    <citation type="submission" date="2016-02" db="EMBL/GenBank/DDBJ databases">
        <title>Complete genome sequence and transcriptome regulation of the pentose utilising yeast Sugiyamaella lignohabitans.</title>
        <authorList>
            <person name="Bellasio M."/>
            <person name="Peymann A."/>
            <person name="Valli M."/>
            <person name="Sipitzky M."/>
            <person name="Graf A."/>
            <person name="Sauer M."/>
            <person name="Marx H."/>
            <person name="Mattanovich D."/>
        </authorList>
    </citation>
    <scope>NUCLEOTIDE SEQUENCE [LARGE SCALE GENOMIC DNA]</scope>
    <source>
        <strain evidence="1 2">CBS 10342</strain>
    </source>
</reference>
<dbReference type="GO" id="GO:0016740">
    <property type="term" value="F:transferase activity"/>
    <property type="evidence" value="ECO:0007669"/>
    <property type="project" value="UniProtKB-KW"/>
</dbReference>
<accession>A0A161HGX8</accession>
<gene>
    <name evidence="1" type="ORF">AWJ20_3958</name>
</gene>
<dbReference type="Proteomes" id="UP000189580">
    <property type="component" value="Chromosome c"/>
</dbReference>
<dbReference type="Gene3D" id="3.40.50.880">
    <property type="match status" value="1"/>
</dbReference>
<dbReference type="PANTHER" id="PTHR42695:SF5">
    <property type="entry name" value="GLUTAMINE AMIDOTRANSFERASE YLR126C-RELATED"/>
    <property type="match status" value="1"/>
</dbReference>
<evidence type="ECO:0000313" key="2">
    <source>
        <dbReference type="Proteomes" id="UP000189580"/>
    </source>
</evidence>
<dbReference type="GeneID" id="30036036"/>
<dbReference type="EMBL" id="CP014500">
    <property type="protein sequence ID" value="ANB11157.1"/>
    <property type="molecule type" value="Genomic_DNA"/>
</dbReference>
<sequence length="96" mass="10804">MEMHRDIVPDLPINTELLFSNDICYNQGFYRKDSILTVQGHPEFNEDIINKIVDVRADTGVISPELANDARNRSGDRNDGPGLAKVMVKFITEGLE</sequence>
<proteinExistence type="predicted"/>
<dbReference type="OrthoDB" id="92161at2759"/>
<name>A0A161HGX8_9ASCO</name>
<keyword evidence="1" id="KW-0808">Transferase</keyword>
<organism evidence="1 2">
    <name type="scientific">Sugiyamaella lignohabitans</name>
    <dbReference type="NCBI Taxonomy" id="796027"/>
    <lineage>
        <taxon>Eukaryota</taxon>
        <taxon>Fungi</taxon>
        <taxon>Dikarya</taxon>
        <taxon>Ascomycota</taxon>
        <taxon>Saccharomycotina</taxon>
        <taxon>Dipodascomycetes</taxon>
        <taxon>Dipodascales</taxon>
        <taxon>Trichomonascaceae</taxon>
        <taxon>Sugiyamaella</taxon>
    </lineage>
</organism>
<dbReference type="RefSeq" id="XP_018733634.1">
    <property type="nucleotide sequence ID" value="XM_018880999.1"/>
</dbReference>
<protein>
    <submittedName>
        <fullName evidence="1">Putative amidotransferase</fullName>
    </submittedName>
</protein>
<dbReference type="InterPro" id="IPR029062">
    <property type="entry name" value="Class_I_gatase-like"/>
</dbReference>